<dbReference type="NCBIfam" id="NF003828">
    <property type="entry name" value="PRK05416.1"/>
    <property type="match status" value="1"/>
</dbReference>
<dbReference type="Pfam" id="PF03668">
    <property type="entry name" value="RapZ-like_N"/>
    <property type="match status" value="1"/>
</dbReference>
<evidence type="ECO:0000313" key="6">
    <source>
        <dbReference type="EMBL" id="KXA13729.1"/>
    </source>
</evidence>
<reference evidence="7" key="1">
    <citation type="submission" date="2016-01" db="EMBL/GenBank/DDBJ databases">
        <authorList>
            <person name="Mitreva M."/>
            <person name="Pepin K.H."/>
            <person name="Mihindukulasuriya K.A."/>
            <person name="Fulton R."/>
            <person name="Fronick C."/>
            <person name="O'Laughlin M."/>
            <person name="Miner T."/>
            <person name="Herter B."/>
            <person name="Rosa B.A."/>
            <person name="Cordes M."/>
            <person name="Tomlinson C."/>
            <person name="Wollam A."/>
            <person name="Palsikar V.B."/>
            <person name="Mardis E.R."/>
            <person name="Wilson R.K."/>
        </authorList>
    </citation>
    <scope>NUCLEOTIDE SEQUENCE [LARGE SCALE GENOMIC DNA]</scope>
    <source>
        <strain evidence="7">CMW8396</strain>
    </source>
</reference>
<gene>
    <name evidence="6" type="ORF">HMPREF3206_01224</name>
</gene>
<proteinExistence type="inferred from homology"/>
<evidence type="ECO:0000259" key="4">
    <source>
        <dbReference type="Pfam" id="PF03668"/>
    </source>
</evidence>
<feature type="non-terminal residue" evidence="6">
    <location>
        <position position="279"/>
    </location>
</feature>
<dbReference type="AlphaFoldDB" id="A0A133NBS0"/>
<dbReference type="SUPFAM" id="SSF52540">
    <property type="entry name" value="P-loop containing nucleoside triphosphate hydrolases"/>
    <property type="match status" value="1"/>
</dbReference>
<feature type="domain" description="RapZ C-terminal" evidence="5">
    <location>
        <begin position="158"/>
        <end position="266"/>
    </location>
</feature>
<feature type="domain" description="RapZ-like N-terminal" evidence="4">
    <location>
        <begin position="4"/>
        <end position="149"/>
    </location>
</feature>
<dbReference type="Pfam" id="PF22740">
    <property type="entry name" value="PapZ_C"/>
    <property type="match status" value="1"/>
</dbReference>
<evidence type="ECO:0000256" key="1">
    <source>
        <dbReference type="ARBA" id="ARBA00022741"/>
    </source>
</evidence>
<evidence type="ECO:0000313" key="7">
    <source>
        <dbReference type="Proteomes" id="UP000070617"/>
    </source>
</evidence>
<dbReference type="PIRSF" id="PIRSF005052">
    <property type="entry name" value="P-loopkin"/>
    <property type="match status" value="1"/>
</dbReference>
<dbReference type="InterPro" id="IPR005337">
    <property type="entry name" value="RapZ-like"/>
</dbReference>
<dbReference type="InterPro" id="IPR053931">
    <property type="entry name" value="RapZ_C"/>
</dbReference>
<keyword evidence="3" id="KW-0342">GTP-binding</keyword>
<evidence type="ECO:0000259" key="5">
    <source>
        <dbReference type="Pfam" id="PF22740"/>
    </source>
</evidence>
<dbReference type="PANTHER" id="PTHR30448">
    <property type="entry name" value="RNASE ADAPTER PROTEIN RAPZ"/>
    <property type="match status" value="1"/>
</dbReference>
<keyword evidence="7" id="KW-1185">Reference proteome</keyword>
<organism evidence="6 7">
    <name type="scientific">Fusobacterium equinum</name>
    <dbReference type="NCBI Taxonomy" id="134605"/>
    <lineage>
        <taxon>Bacteria</taxon>
        <taxon>Fusobacteriati</taxon>
        <taxon>Fusobacteriota</taxon>
        <taxon>Fusobacteriia</taxon>
        <taxon>Fusobacteriales</taxon>
        <taxon>Fusobacteriaceae</taxon>
        <taxon>Fusobacterium</taxon>
    </lineage>
</organism>
<sequence>MKKEVVIVTGLSGGGKTTVLNILEDLSYYTIDNMPIGMEKFLLYTNLDKIAIGIDIRTFQSLEDFLSVTESLQSKKISYSIIFVEASKEVILSRYHLTRRHHPLKESTLLKSIEKEIAFMSSIKEMADGVIDTSFLKPRDLEPKIKAILKVPGCSREMNIHLQSFGFKYGLPIDVDLVFDVRFLPNPYYKEELKEKSGNDPEVVDYIDSFPISAEFYKKLYDFISFLIPQYITEGKKHLSIGIGCSGGKHRSVAFVNKLYKDLVMEKKFDKIERMITAK</sequence>
<evidence type="ECO:0000256" key="3">
    <source>
        <dbReference type="ARBA" id="ARBA00023134"/>
    </source>
</evidence>
<accession>A0A133NBS0</accession>
<dbReference type="InterPro" id="IPR027417">
    <property type="entry name" value="P-loop_NTPase"/>
</dbReference>
<comment type="caution">
    <text evidence="6">The sequence shown here is derived from an EMBL/GenBank/DDBJ whole genome shotgun (WGS) entry which is preliminary data.</text>
</comment>
<name>A0A133NBS0_9FUSO</name>
<dbReference type="Proteomes" id="UP000070617">
    <property type="component" value="Unassembled WGS sequence"/>
</dbReference>
<dbReference type="GO" id="GO:0005524">
    <property type="term" value="F:ATP binding"/>
    <property type="evidence" value="ECO:0007669"/>
    <property type="project" value="UniProtKB-KW"/>
</dbReference>
<dbReference type="PANTHER" id="PTHR30448:SF0">
    <property type="entry name" value="RNASE ADAPTER PROTEIN RAPZ"/>
    <property type="match status" value="1"/>
</dbReference>
<protein>
    <recommendedName>
        <fullName evidence="8">Nucleotide-binding protein</fullName>
    </recommendedName>
</protein>
<dbReference type="HAMAP" id="MF_00636">
    <property type="entry name" value="RapZ_like"/>
    <property type="match status" value="1"/>
</dbReference>
<evidence type="ECO:0008006" key="8">
    <source>
        <dbReference type="Google" id="ProtNLM"/>
    </source>
</evidence>
<dbReference type="EMBL" id="LRPX01000061">
    <property type="protein sequence ID" value="KXA13729.1"/>
    <property type="molecule type" value="Genomic_DNA"/>
</dbReference>
<dbReference type="STRING" id="134605.HMPREF3206_01224"/>
<keyword evidence="2" id="KW-0067">ATP-binding</keyword>
<dbReference type="InterPro" id="IPR053930">
    <property type="entry name" value="RapZ-like_N"/>
</dbReference>
<keyword evidence="1" id="KW-0547">Nucleotide-binding</keyword>
<evidence type="ECO:0000256" key="2">
    <source>
        <dbReference type="ARBA" id="ARBA00022840"/>
    </source>
</evidence>
<dbReference type="RefSeq" id="WP_060793729.1">
    <property type="nucleotide sequence ID" value="NZ_KQ956553.1"/>
</dbReference>
<dbReference type="GO" id="GO:0005525">
    <property type="term" value="F:GTP binding"/>
    <property type="evidence" value="ECO:0007669"/>
    <property type="project" value="UniProtKB-KW"/>
</dbReference>